<name>A0ABW4G9J5_9ACTN</name>
<keyword evidence="1" id="KW-0812">Transmembrane</keyword>
<keyword evidence="1" id="KW-1133">Transmembrane helix</keyword>
<keyword evidence="3" id="KW-1185">Reference proteome</keyword>
<evidence type="ECO:0000313" key="2">
    <source>
        <dbReference type="EMBL" id="MFD1539196.1"/>
    </source>
</evidence>
<sequence length="394" mass="42740">MTRLLRDTLEEWASEARVPHDLADRALRRRAWLPIGASVLAAGLAVAVAVFVAGLHGENTTVRPATGVSVPVRPTATSTELLADTGNAPPKKLVAAGNVAVSAYWTTKVEKLPDKWERFRRTWSLYDPRTGGYEQTSWSWVDVAPGLQLAAVVEGDLIGKRVGILDMNTRQVMAWIDLEHAVGSVVWSPDGTKVLATAYSAYPDEQEKMGIGGGHLRASPRTGYYIIDVATGEADYHALAPISDTASPSNINARQDLGWSLDGSMLWEPTDTMPDRLWLDFDGKRREAPAGDQYIGYTGRSKVSPDGKLVLGGDGLPTSIFDRSGAVVGKQKVLQLLAWADDDNVVALGCAGECGNEFDNGLVLVSVDGSRMTQLTANRDRNNDEWNWVLTPRN</sequence>
<gene>
    <name evidence="2" type="ORF">ACFSJ0_19220</name>
</gene>
<reference evidence="3" key="1">
    <citation type="journal article" date="2019" name="Int. J. Syst. Evol. Microbiol.">
        <title>The Global Catalogue of Microorganisms (GCM) 10K type strain sequencing project: providing services to taxonomists for standard genome sequencing and annotation.</title>
        <authorList>
            <consortium name="The Broad Institute Genomics Platform"/>
            <consortium name="The Broad Institute Genome Sequencing Center for Infectious Disease"/>
            <person name="Wu L."/>
            <person name="Ma J."/>
        </authorList>
    </citation>
    <scope>NUCLEOTIDE SEQUENCE [LARGE SCALE GENOMIC DNA]</scope>
    <source>
        <strain evidence="3">CGMCC 1.15399</strain>
    </source>
</reference>
<accession>A0ABW4G9J5</accession>
<evidence type="ECO:0008006" key="4">
    <source>
        <dbReference type="Google" id="ProtNLM"/>
    </source>
</evidence>
<evidence type="ECO:0000256" key="1">
    <source>
        <dbReference type="SAM" id="Phobius"/>
    </source>
</evidence>
<protein>
    <recommendedName>
        <fullName evidence="4">WD40 repeat domain-containing protein</fullName>
    </recommendedName>
</protein>
<organism evidence="2 3">
    <name type="scientific">Nonomuraea guangzhouensis</name>
    <dbReference type="NCBI Taxonomy" id="1291555"/>
    <lineage>
        <taxon>Bacteria</taxon>
        <taxon>Bacillati</taxon>
        <taxon>Actinomycetota</taxon>
        <taxon>Actinomycetes</taxon>
        <taxon>Streptosporangiales</taxon>
        <taxon>Streptosporangiaceae</taxon>
        <taxon>Nonomuraea</taxon>
    </lineage>
</organism>
<comment type="caution">
    <text evidence="2">The sequence shown here is derived from an EMBL/GenBank/DDBJ whole genome shotgun (WGS) entry which is preliminary data.</text>
</comment>
<dbReference type="RefSeq" id="WP_219533068.1">
    <property type="nucleotide sequence ID" value="NZ_JAHKRM010000016.1"/>
</dbReference>
<keyword evidence="1" id="KW-0472">Membrane</keyword>
<feature type="transmembrane region" description="Helical" evidence="1">
    <location>
        <begin position="31"/>
        <end position="55"/>
    </location>
</feature>
<dbReference type="EMBL" id="JBHUCM010000016">
    <property type="protein sequence ID" value="MFD1539196.1"/>
    <property type="molecule type" value="Genomic_DNA"/>
</dbReference>
<dbReference type="Proteomes" id="UP001597097">
    <property type="component" value="Unassembled WGS sequence"/>
</dbReference>
<evidence type="ECO:0000313" key="3">
    <source>
        <dbReference type="Proteomes" id="UP001597097"/>
    </source>
</evidence>
<proteinExistence type="predicted"/>